<dbReference type="AlphaFoldDB" id="A0A136J984"/>
<evidence type="ECO:0000313" key="1">
    <source>
        <dbReference type="EMBL" id="KXJ93648.1"/>
    </source>
</evidence>
<reference evidence="2" key="1">
    <citation type="submission" date="2016-02" db="EMBL/GenBank/DDBJ databases">
        <title>Draft genome sequence of Microdochium bolleyi, a fungal endophyte of beachgrass.</title>
        <authorList>
            <consortium name="DOE Joint Genome Institute"/>
            <person name="David A.S."/>
            <person name="May G."/>
            <person name="Haridas S."/>
            <person name="Lim J."/>
            <person name="Wang M."/>
            <person name="Labutti K."/>
            <person name="Lipzen A."/>
            <person name="Barry K."/>
            <person name="Grigoriev I.V."/>
        </authorList>
    </citation>
    <scope>NUCLEOTIDE SEQUENCE [LARGE SCALE GENOMIC DNA]</scope>
    <source>
        <strain evidence="2">J235TASD1</strain>
    </source>
</reference>
<keyword evidence="2" id="KW-1185">Reference proteome</keyword>
<accession>A0A136J984</accession>
<organism evidence="1 2">
    <name type="scientific">Microdochium bolleyi</name>
    <dbReference type="NCBI Taxonomy" id="196109"/>
    <lineage>
        <taxon>Eukaryota</taxon>
        <taxon>Fungi</taxon>
        <taxon>Dikarya</taxon>
        <taxon>Ascomycota</taxon>
        <taxon>Pezizomycotina</taxon>
        <taxon>Sordariomycetes</taxon>
        <taxon>Xylariomycetidae</taxon>
        <taxon>Xylariales</taxon>
        <taxon>Microdochiaceae</taxon>
        <taxon>Microdochium</taxon>
    </lineage>
</organism>
<name>A0A136J984_9PEZI</name>
<dbReference type="EMBL" id="KQ964247">
    <property type="protein sequence ID" value="KXJ93648.1"/>
    <property type="molecule type" value="Genomic_DNA"/>
</dbReference>
<gene>
    <name evidence="1" type="ORF">Micbo1qcDRAFT_158512</name>
</gene>
<protein>
    <submittedName>
        <fullName evidence="1">Uncharacterized protein</fullName>
    </submittedName>
</protein>
<sequence>MSVFPVMAICSAAMKTGSCVYALGKSLRIGSSSGMCSRAPRLTRKSKISVAPRRIAAHNGVRGNCSPGATRV</sequence>
<evidence type="ECO:0000313" key="2">
    <source>
        <dbReference type="Proteomes" id="UP000070501"/>
    </source>
</evidence>
<dbReference type="Proteomes" id="UP000070501">
    <property type="component" value="Unassembled WGS sequence"/>
</dbReference>
<feature type="non-terminal residue" evidence="1">
    <location>
        <position position="72"/>
    </location>
</feature>
<proteinExistence type="predicted"/>
<dbReference type="InParanoid" id="A0A136J984"/>